<gene>
    <name evidence="2" type="ORF">BN938_2617</name>
</gene>
<proteinExistence type="predicted"/>
<reference evidence="2 3" key="1">
    <citation type="journal article" date="2015" name="Genome Announc.">
        <title>Complete Genome Sequence of the Novel Leech Symbiont Mucinivorans hirudinis M3T.</title>
        <authorList>
            <person name="Nelson M.C."/>
            <person name="Bomar L."/>
            <person name="Graf J."/>
        </authorList>
    </citation>
    <scope>NUCLEOTIDE SEQUENCE [LARGE SCALE GENOMIC DNA]</scope>
    <source>
        <strain evidence="3">M3</strain>
    </source>
</reference>
<name>A0A060RAQ6_9BACT</name>
<dbReference type="EMBL" id="HG934468">
    <property type="protein sequence ID" value="CDN32687.1"/>
    <property type="molecule type" value="Genomic_DNA"/>
</dbReference>
<dbReference type="Proteomes" id="UP000027616">
    <property type="component" value="Chromosome I"/>
</dbReference>
<keyword evidence="1" id="KW-0472">Membrane</keyword>
<protein>
    <submittedName>
        <fullName evidence="2">Uncharacterized protein</fullName>
    </submittedName>
</protein>
<evidence type="ECO:0000256" key="1">
    <source>
        <dbReference type="SAM" id="Phobius"/>
    </source>
</evidence>
<keyword evidence="3" id="KW-1185">Reference proteome</keyword>
<feature type="transmembrane region" description="Helical" evidence="1">
    <location>
        <begin position="12"/>
        <end position="29"/>
    </location>
</feature>
<dbReference type="KEGG" id="rbc:BN938_2617"/>
<dbReference type="HOGENOM" id="CLU_3063587_0_0_10"/>
<keyword evidence="1" id="KW-0812">Transmembrane</keyword>
<evidence type="ECO:0000313" key="3">
    <source>
        <dbReference type="Proteomes" id="UP000027616"/>
    </source>
</evidence>
<accession>A0A060RAQ6</accession>
<organism evidence="2 3">
    <name type="scientific">Mucinivorans hirudinis</name>
    <dbReference type="NCBI Taxonomy" id="1433126"/>
    <lineage>
        <taxon>Bacteria</taxon>
        <taxon>Pseudomonadati</taxon>
        <taxon>Bacteroidota</taxon>
        <taxon>Bacteroidia</taxon>
        <taxon>Bacteroidales</taxon>
        <taxon>Rikenellaceae</taxon>
        <taxon>Mucinivorans</taxon>
    </lineage>
</organism>
<sequence length="53" mass="5750">MSKQELKTANGGIALQVTIGWFLLGLLVSELNDTNSNADFERGAADARKWLGK</sequence>
<dbReference type="AlphaFoldDB" id="A0A060RAQ6"/>
<evidence type="ECO:0000313" key="2">
    <source>
        <dbReference type="EMBL" id="CDN32687.1"/>
    </source>
</evidence>
<keyword evidence="1" id="KW-1133">Transmembrane helix</keyword>